<evidence type="ECO:0000313" key="2">
    <source>
        <dbReference type="EMBL" id="CNU10492.1"/>
    </source>
</evidence>
<dbReference type="Proteomes" id="UP000042394">
    <property type="component" value="Unassembled WGS sequence"/>
</dbReference>
<dbReference type="EMBL" id="CQPD01000004">
    <property type="protein sequence ID" value="CNT68564.1"/>
    <property type="molecule type" value="Genomic_DNA"/>
</dbReference>
<dbReference type="EMBL" id="CQPA01000011">
    <property type="protein sequence ID" value="CNU10492.1"/>
    <property type="molecule type" value="Genomic_DNA"/>
</dbReference>
<organism evidence="2 3">
    <name type="scientific">Salmonella enterica subsp. enterica serovar Bovismorbificans</name>
    <dbReference type="NCBI Taxonomy" id="58097"/>
    <lineage>
        <taxon>Bacteria</taxon>
        <taxon>Pseudomonadati</taxon>
        <taxon>Pseudomonadota</taxon>
        <taxon>Gammaproteobacteria</taxon>
        <taxon>Enterobacterales</taxon>
        <taxon>Enterobacteriaceae</taxon>
        <taxon>Salmonella</taxon>
    </lineage>
</organism>
<evidence type="ECO:0000313" key="3">
    <source>
        <dbReference type="Proteomes" id="UP000041314"/>
    </source>
</evidence>
<dbReference type="Proteomes" id="UP000041314">
    <property type="component" value="Unassembled WGS sequence"/>
</dbReference>
<reference evidence="3 4" key="1">
    <citation type="submission" date="2015-03" db="EMBL/GenBank/DDBJ databases">
        <authorList>
            <consortium name="Pathogen Informatics"/>
        </authorList>
    </citation>
    <scope>NUCLEOTIDE SEQUENCE [LARGE SCALE GENOMIC DNA]</scope>
    <source>
        <strain evidence="2 3">A1104</strain>
        <strain evidence="1 4">D4891</strain>
    </source>
</reference>
<protein>
    <submittedName>
        <fullName evidence="2">Uncharacterized protein</fullName>
    </submittedName>
</protein>
<evidence type="ECO:0000313" key="1">
    <source>
        <dbReference type="EMBL" id="CNT68564.1"/>
    </source>
</evidence>
<sequence>MGIAVQHVFRGRAVDDEVFQILALDAELNFGDFLGANFKRHALRMVYQHTVATVGDIERDVLVRLFGTGAAVAVPGLHRLTVTHQRGKALAKPVDGFAHAEIQTLEHVVAPAIGVLHIAVIFQLTTGDTYTVTQKIQRPELAFGDAHAQAAALEFGKFSVVLHLYVDILQDIERIMWAVIQSALEVFHPYTYHSFLRREKAQGKQRGIQLPGSFADITRRGIDHHLIPVLFNVEHLNRVNQIKARLDQPVSVANFHSLFL</sequence>
<accession>A0A655CEK6</accession>
<proteinExistence type="predicted"/>
<evidence type="ECO:0000313" key="4">
    <source>
        <dbReference type="Proteomes" id="UP000042394"/>
    </source>
</evidence>
<name>A0A655CEK6_SALET</name>
<dbReference type="AlphaFoldDB" id="A0A655CEK6"/>
<gene>
    <name evidence="2" type="ORF">ERS008198_01922</name>
    <name evidence="1" type="ORF">ERS008207_00594</name>
</gene>